<evidence type="ECO:0000313" key="4">
    <source>
        <dbReference type="Proteomes" id="UP001497472"/>
    </source>
</evidence>
<dbReference type="Pfam" id="PF03473">
    <property type="entry name" value="MOSC"/>
    <property type="match status" value="1"/>
</dbReference>
<keyword evidence="1" id="KW-1133">Transmembrane helix</keyword>
<evidence type="ECO:0000259" key="2">
    <source>
        <dbReference type="PROSITE" id="PS51340"/>
    </source>
</evidence>
<dbReference type="InterPro" id="IPR011037">
    <property type="entry name" value="Pyrv_Knase-like_insert_dom_sf"/>
</dbReference>
<name>A0AAV1JTU2_9NEOP</name>
<dbReference type="PROSITE" id="PS51340">
    <property type="entry name" value="MOSC"/>
    <property type="match status" value="1"/>
</dbReference>
<dbReference type="GO" id="GO:0030151">
    <property type="term" value="F:molybdenum ion binding"/>
    <property type="evidence" value="ECO:0007669"/>
    <property type="project" value="InterPro"/>
</dbReference>
<protein>
    <recommendedName>
        <fullName evidence="2">MOSC domain-containing protein</fullName>
    </recommendedName>
</protein>
<dbReference type="InterPro" id="IPR005302">
    <property type="entry name" value="MoCF_Sase_C"/>
</dbReference>
<evidence type="ECO:0000313" key="3">
    <source>
        <dbReference type="EMBL" id="CAK1552251.1"/>
    </source>
</evidence>
<accession>A0AAV1JTU2</accession>
<dbReference type="EMBL" id="CAVLEF010000140">
    <property type="protein sequence ID" value="CAK1552251.1"/>
    <property type="molecule type" value="Genomic_DNA"/>
</dbReference>
<evidence type="ECO:0000256" key="1">
    <source>
        <dbReference type="SAM" id="Phobius"/>
    </source>
</evidence>
<reference evidence="3 4" key="1">
    <citation type="submission" date="2023-11" db="EMBL/GenBank/DDBJ databases">
        <authorList>
            <person name="Okamura Y."/>
        </authorList>
    </citation>
    <scope>NUCLEOTIDE SEQUENCE [LARGE SCALE GENOMIC DNA]</scope>
</reference>
<organism evidence="3 4">
    <name type="scientific">Leptosia nina</name>
    <dbReference type="NCBI Taxonomy" id="320188"/>
    <lineage>
        <taxon>Eukaryota</taxon>
        <taxon>Metazoa</taxon>
        <taxon>Ecdysozoa</taxon>
        <taxon>Arthropoda</taxon>
        <taxon>Hexapoda</taxon>
        <taxon>Insecta</taxon>
        <taxon>Pterygota</taxon>
        <taxon>Neoptera</taxon>
        <taxon>Endopterygota</taxon>
        <taxon>Lepidoptera</taxon>
        <taxon>Glossata</taxon>
        <taxon>Ditrysia</taxon>
        <taxon>Papilionoidea</taxon>
        <taxon>Pieridae</taxon>
        <taxon>Pierinae</taxon>
        <taxon>Leptosia</taxon>
    </lineage>
</organism>
<dbReference type="AlphaFoldDB" id="A0AAV1JTU2"/>
<dbReference type="GO" id="GO:0003824">
    <property type="term" value="F:catalytic activity"/>
    <property type="evidence" value="ECO:0007669"/>
    <property type="project" value="InterPro"/>
</dbReference>
<dbReference type="InterPro" id="IPR005303">
    <property type="entry name" value="MOCOS_middle"/>
</dbReference>
<sequence>MSYRGSYTSAAITTAGLAGGAYIAYHLYKEFQKPKLPEQWTQAGTLKNMYAYPIKSCGPVVMNKAECSILGLKSGWLRDRVLMVVDDKMNFITARAYPELLLVHPSVNGSVLTLNHCDLESLSVNLAEVVALQAPKTATVWTVPVPVYDCGWEAAEWFSRLLNRSTTSFRLVYYASQNSRGLRSSTNKIYKFTKNDTGALPDEVPFNLINEASVDELNSRLEDKVTHRNFRPNFVLDGASLKAFDEDNWKFVKIGDNIFEIIKPCTRCILTTIDPETGVRHTKAEPLETLKSYRQIENPEVRKSAGNSPRMGIQMALRSGPGGFVSLNDPVYFA</sequence>
<dbReference type="PANTHER" id="PTHR14237:SF19">
    <property type="entry name" value="MITOCHONDRIAL AMIDOXIME REDUCING COMPONENT 1"/>
    <property type="match status" value="1"/>
</dbReference>
<comment type="caution">
    <text evidence="3">The sequence shown here is derived from an EMBL/GenBank/DDBJ whole genome shotgun (WGS) entry which is preliminary data.</text>
</comment>
<dbReference type="SUPFAM" id="SSF50800">
    <property type="entry name" value="PK beta-barrel domain-like"/>
    <property type="match status" value="1"/>
</dbReference>
<keyword evidence="1" id="KW-0472">Membrane</keyword>
<dbReference type="Pfam" id="PF03476">
    <property type="entry name" value="MOSC_N"/>
    <property type="match status" value="1"/>
</dbReference>
<dbReference type="GO" id="GO:0030170">
    <property type="term" value="F:pyridoxal phosphate binding"/>
    <property type="evidence" value="ECO:0007669"/>
    <property type="project" value="InterPro"/>
</dbReference>
<dbReference type="Proteomes" id="UP001497472">
    <property type="component" value="Unassembled WGS sequence"/>
</dbReference>
<keyword evidence="1" id="KW-0812">Transmembrane</keyword>
<feature type="domain" description="MOSC" evidence="2">
    <location>
        <begin position="177"/>
        <end position="334"/>
    </location>
</feature>
<keyword evidence="4" id="KW-1185">Reference proteome</keyword>
<feature type="transmembrane region" description="Helical" evidence="1">
    <location>
        <begin position="6"/>
        <end position="25"/>
    </location>
</feature>
<dbReference type="PANTHER" id="PTHR14237">
    <property type="entry name" value="MOLYBDOPTERIN COFACTOR SULFURASE MOSC"/>
    <property type="match status" value="1"/>
</dbReference>
<dbReference type="SUPFAM" id="SSF141673">
    <property type="entry name" value="MOSC N-terminal domain-like"/>
    <property type="match status" value="1"/>
</dbReference>
<gene>
    <name evidence="3" type="ORF">LNINA_LOCUS11311</name>
</gene>
<proteinExistence type="predicted"/>